<evidence type="ECO:0008006" key="4">
    <source>
        <dbReference type="Google" id="ProtNLM"/>
    </source>
</evidence>
<protein>
    <recommendedName>
        <fullName evidence="4">Lipoprotein</fullName>
    </recommendedName>
</protein>
<evidence type="ECO:0000313" key="2">
    <source>
        <dbReference type="EMBL" id="MBZ5714056.1"/>
    </source>
</evidence>
<evidence type="ECO:0000313" key="3">
    <source>
        <dbReference type="Proteomes" id="UP001139031"/>
    </source>
</evidence>
<accession>A0ABS7U0V2</accession>
<keyword evidence="3" id="KW-1185">Reference proteome</keyword>
<dbReference type="RefSeq" id="WP_224195790.1">
    <property type="nucleotide sequence ID" value="NZ_JAIRAU010000045.1"/>
</dbReference>
<evidence type="ECO:0000256" key="1">
    <source>
        <dbReference type="SAM" id="MobiDB-lite"/>
    </source>
</evidence>
<name>A0ABS7U0V2_9BACT</name>
<proteinExistence type="predicted"/>
<dbReference type="Proteomes" id="UP001139031">
    <property type="component" value="Unassembled WGS sequence"/>
</dbReference>
<organism evidence="2 3">
    <name type="scientific">Nannocystis pusilla</name>
    <dbReference type="NCBI Taxonomy" id="889268"/>
    <lineage>
        <taxon>Bacteria</taxon>
        <taxon>Pseudomonadati</taxon>
        <taxon>Myxococcota</taxon>
        <taxon>Polyangia</taxon>
        <taxon>Nannocystales</taxon>
        <taxon>Nannocystaceae</taxon>
        <taxon>Nannocystis</taxon>
    </lineage>
</organism>
<comment type="caution">
    <text evidence="2">The sequence shown here is derived from an EMBL/GenBank/DDBJ whole genome shotgun (WGS) entry which is preliminary data.</text>
</comment>
<reference evidence="2" key="1">
    <citation type="submission" date="2021-08" db="EMBL/GenBank/DDBJ databases">
        <authorList>
            <person name="Stevens D.C."/>
        </authorList>
    </citation>
    <scope>NUCLEOTIDE SEQUENCE</scope>
    <source>
        <strain evidence="2">DSM 53165</strain>
    </source>
</reference>
<gene>
    <name evidence="2" type="ORF">K7C98_32895</name>
</gene>
<dbReference type="EMBL" id="JAIRAU010000045">
    <property type="protein sequence ID" value="MBZ5714056.1"/>
    <property type="molecule type" value="Genomic_DNA"/>
</dbReference>
<feature type="region of interest" description="Disordered" evidence="1">
    <location>
        <begin position="19"/>
        <end position="70"/>
    </location>
</feature>
<sequence length="75" mass="7466">MSMYPRIALLFAVGCVSPDADAGDESEGRDGQTDGGAAGEVSSAEASSSSTEAPVHAGWPQGDKSGANVGAVYVY</sequence>
<feature type="compositionally biased region" description="Low complexity" evidence="1">
    <location>
        <begin position="39"/>
        <end position="53"/>
    </location>
</feature>